<keyword evidence="2" id="KW-1185">Reference proteome</keyword>
<name>A0A7G9V159_9CAUD</name>
<dbReference type="Proteomes" id="UP000516074">
    <property type="component" value="Segment"/>
</dbReference>
<sequence length="57" mass="6676">MALTITVTLIRSLKRVEVSRAGKVFTSGQVYNMSHYRAVESRFKAWDRQGWPYEPKE</sequence>
<evidence type="ECO:0000313" key="2">
    <source>
        <dbReference type="Proteomes" id="UP000516074"/>
    </source>
</evidence>
<accession>A0A7G9V159</accession>
<proteinExistence type="predicted"/>
<organism evidence="1 2">
    <name type="scientific">Pseudomonas phage phiPsa267</name>
    <dbReference type="NCBI Taxonomy" id="1460361"/>
    <lineage>
        <taxon>Viruses</taxon>
        <taxon>Duplodnaviria</taxon>
        <taxon>Heunggongvirae</taxon>
        <taxon>Uroviricota</taxon>
        <taxon>Caudoviricetes</taxon>
        <taxon>Vandenendeviridae</taxon>
        <taxon>Gorskivirinae</taxon>
        <taxon>Otagovirus</taxon>
        <taxon>Otagovirus psa267</taxon>
    </lineage>
</organism>
<reference evidence="1 2" key="1">
    <citation type="submission" date="2020-06" db="EMBL/GenBank/DDBJ databases">
        <title>Characterization of Pseudomonas phiPsa374-like phages.</title>
        <authorList>
            <person name="Warring S."/>
            <person name="Malone L.M."/>
            <person name="Easingwood R.A."/>
            <person name="Rigano L."/>
            <person name="Frampton R.A."/>
            <person name="Lopez Acedo E."/>
            <person name="Templeton M.D."/>
            <person name="Kleffmann T."/>
            <person name="Bostina M."/>
            <person name="Fineran P.C."/>
        </authorList>
    </citation>
    <scope>NUCLEOTIDE SEQUENCE [LARGE SCALE GENOMIC DNA]</scope>
</reference>
<dbReference type="EMBL" id="MT670417">
    <property type="protein sequence ID" value="QNO00015.1"/>
    <property type="molecule type" value="Genomic_DNA"/>
</dbReference>
<evidence type="ECO:0000313" key="1">
    <source>
        <dbReference type="EMBL" id="QNO00015.1"/>
    </source>
</evidence>
<gene>
    <name evidence="1" type="ORF">phiPsa267_172</name>
</gene>
<protein>
    <submittedName>
        <fullName evidence="1">Uncharacterized protein</fullName>
    </submittedName>
</protein>